<evidence type="ECO:0000313" key="3">
    <source>
        <dbReference type="EMBL" id="CAD8654231.1"/>
    </source>
</evidence>
<dbReference type="PANTHER" id="PTHR43592">
    <property type="entry name" value="CAAX AMINO TERMINAL PROTEASE"/>
    <property type="match status" value="1"/>
</dbReference>
<feature type="transmembrane region" description="Helical" evidence="1">
    <location>
        <begin position="358"/>
        <end position="377"/>
    </location>
</feature>
<feature type="domain" description="CAAX prenyl protease 2/Lysostaphin resistance protein A-like" evidence="2">
    <location>
        <begin position="276"/>
        <end position="361"/>
    </location>
</feature>
<sequence length="393" mass="42380">MQSMMCIRTAICPQLAGTPHQSKRGASRGSPLVVHDARTPAVVRVRAYAHTHVAFTGRTPLRQQVRPCRGKLAPRTRLRASQKSQEPGTLVDISVLKKAKLPGSPRPEGEDEDDEGWQPFNFSLYSTPWDVPWGIGTVVWGLVGWGTSFILTGAVVVPLIAAALGIRLFDLSTQQQTYYVLGVQGAETVVGLCIIDLAVKKFKPLPEDFFRVDFRGPFKAPNGWLAWGLLGYMSSFGVVGLATGLCSLIGYNQKDGGGTVDSVAPLVDSGDPTDITSLLLVTSVLAPVLEETVFRGFLLTSLTKFMPNSGAVVISSLVFAFAHFAPKDAPQLFALGLVLGTVYTRTRNLLAPMTIHSLWNSGVLLLIVYLQALGYSLEDVLGLLDTSATLNLQ</sequence>
<gene>
    <name evidence="3" type="ORF">POBO1169_LOCUS3357</name>
</gene>
<dbReference type="Pfam" id="PF02517">
    <property type="entry name" value="Rce1-like"/>
    <property type="match status" value="1"/>
</dbReference>
<evidence type="ECO:0000259" key="2">
    <source>
        <dbReference type="Pfam" id="PF02517"/>
    </source>
</evidence>
<protein>
    <recommendedName>
        <fullName evidence="2">CAAX prenyl protease 2/Lysostaphin resistance protein A-like domain-containing protein</fullName>
    </recommendedName>
</protein>
<dbReference type="GO" id="GO:0080120">
    <property type="term" value="P:CAAX-box protein maturation"/>
    <property type="evidence" value="ECO:0007669"/>
    <property type="project" value="UniProtKB-ARBA"/>
</dbReference>
<feature type="transmembrane region" description="Helical" evidence="1">
    <location>
        <begin position="138"/>
        <end position="166"/>
    </location>
</feature>
<feature type="transmembrane region" description="Helical" evidence="1">
    <location>
        <begin position="224"/>
        <end position="249"/>
    </location>
</feature>
<feature type="transmembrane region" description="Helical" evidence="1">
    <location>
        <begin position="178"/>
        <end position="199"/>
    </location>
</feature>
<keyword evidence="1" id="KW-1133">Transmembrane helix</keyword>
<name>A0A7S0QUR2_9CHLO</name>
<keyword evidence="1" id="KW-0472">Membrane</keyword>
<proteinExistence type="predicted"/>
<dbReference type="GO" id="GO:0004175">
    <property type="term" value="F:endopeptidase activity"/>
    <property type="evidence" value="ECO:0007669"/>
    <property type="project" value="UniProtKB-ARBA"/>
</dbReference>
<dbReference type="AlphaFoldDB" id="A0A7S0QUR2"/>
<dbReference type="EMBL" id="HBFA01006483">
    <property type="protein sequence ID" value="CAD8654231.1"/>
    <property type="molecule type" value="Transcribed_RNA"/>
</dbReference>
<reference evidence="3" key="1">
    <citation type="submission" date="2021-01" db="EMBL/GenBank/DDBJ databases">
        <authorList>
            <person name="Corre E."/>
            <person name="Pelletier E."/>
            <person name="Niang G."/>
            <person name="Scheremetjew M."/>
            <person name="Finn R."/>
            <person name="Kale V."/>
            <person name="Holt S."/>
            <person name="Cochrane G."/>
            <person name="Meng A."/>
            <person name="Brown T."/>
            <person name="Cohen L."/>
        </authorList>
    </citation>
    <scope>NUCLEOTIDE SEQUENCE</scope>
    <source>
        <strain evidence="3">CCMP722</strain>
    </source>
</reference>
<accession>A0A7S0QUR2</accession>
<dbReference type="PANTHER" id="PTHR43592:SF15">
    <property type="entry name" value="CAAX AMINO TERMINAL PROTEASE FAMILY PROTEIN"/>
    <property type="match status" value="1"/>
</dbReference>
<evidence type="ECO:0000256" key="1">
    <source>
        <dbReference type="SAM" id="Phobius"/>
    </source>
</evidence>
<keyword evidence="1" id="KW-0812">Transmembrane</keyword>
<dbReference type="InterPro" id="IPR003675">
    <property type="entry name" value="Rce1/LyrA-like_dom"/>
</dbReference>
<organism evidence="3">
    <name type="scientific">Pyramimonas obovata</name>
    <dbReference type="NCBI Taxonomy" id="1411642"/>
    <lineage>
        <taxon>Eukaryota</taxon>
        <taxon>Viridiplantae</taxon>
        <taxon>Chlorophyta</taxon>
        <taxon>Pyramimonadophyceae</taxon>
        <taxon>Pyramimonadales</taxon>
        <taxon>Pyramimonadaceae</taxon>
        <taxon>Pyramimonas</taxon>
        <taxon>Pyramimonas incertae sedis</taxon>
    </lineage>
</organism>